<organism evidence="2 3">
    <name type="scientific">Caenorhabditis briggsae</name>
    <dbReference type="NCBI Taxonomy" id="6238"/>
    <lineage>
        <taxon>Eukaryota</taxon>
        <taxon>Metazoa</taxon>
        <taxon>Ecdysozoa</taxon>
        <taxon>Nematoda</taxon>
        <taxon>Chromadorea</taxon>
        <taxon>Rhabditida</taxon>
        <taxon>Rhabditina</taxon>
        <taxon>Rhabditomorpha</taxon>
        <taxon>Rhabditoidea</taxon>
        <taxon>Rhabditidae</taxon>
        <taxon>Peloderinae</taxon>
        <taxon>Caenorhabditis</taxon>
    </lineage>
</organism>
<feature type="region of interest" description="Disordered" evidence="1">
    <location>
        <begin position="1"/>
        <end position="20"/>
    </location>
</feature>
<keyword evidence="3" id="KW-1185">Reference proteome</keyword>
<evidence type="ECO:0000256" key="1">
    <source>
        <dbReference type="SAM" id="MobiDB-lite"/>
    </source>
</evidence>
<accession>B6IHH3</accession>
<dbReference type="GeneID" id="68918557"/>
<reference evidence="2 3" key="1">
    <citation type="journal article" date="2003" name="PLoS Biol.">
        <title>The genome sequence of Caenorhabditis briggsae: a platform for comparative genomics.</title>
        <authorList>
            <person name="Stein L.D."/>
            <person name="Bao Z."/>
            <person name="Blasiar D."/>
            <person name="Blumenthal T."/>
            <person name="Brent M.R."/>
            <person name="Chen N."/>
            <person name="Chinwalla A."/>
            <person name="Clarke L."/>
            <person name="Clee C."/>
            <person name="Coghlan A."/>
            <person name="Coulson A."/>
            <person name="D'Eustachio P."/>
            <person name="Fitch D.H."/>
            <person name="Fulton L.A."/>
            <person name="Fulton R.E."/>
            <person name="Griffiths-Jones S."/>
            <person name="Harris T.W."/>
            <person name="Hillier L.W."/>
            <person name="Kamath R."/>
            <person name="Kuwabara P.E."/>
            <person name="Mardis E.R."/>
            <person name="Marra M.A."/>
            <person name="Miner T.L."/>
            <person name="Minx P."/>
            <person name="Mullikin J.C."/>
            <person name="Plumb R.W."/>
            <person name="Rogers J."/>
            <person name="Schein J.E."/>
            <person name="Sohrmann M."/>
            <person name="Spieth J."/>
            <person name="Stajich J.E."/>
            <person name="Wei C."/>
            <person name="Willey D."/>
            <person name="Wilson R.K."/>
            <person name="Durbin R."/>
            <person name="Waterston R.H."/>
        </authorList>
    </citation>
    <scope>NUCLEOTIDE SEQUENCE [LARGE SCALE GENOMIC DNA]</scope>
    <source>
        <strain evidence="2 3">AF16</strain>
    </source>
</reference>
<dbReference type="EMBL" id="HE600954">
    <property type="protein sequence ID" value="CAR99353.1"/>
    <property type="molecule type" value="Genomic_DNA"/>
</dbReference>
<dbReference type="KEGG" id="cbr:CBG_27097"/>
<evidence type="ECO:0000313" key="2">
    <source>
        <dbReference type="EMBL" id="CAR99353.1"/>
    </source>
</evidence>
<dbReference type="CTD" id="68918557"/>
<evidence type="ECO:0000313" key="3">
    <source>
        <dbReference type="Proteomes" id="UP000008549"/>
    </source>
</evidence>
<sequence length="20" mass="2369">MTNGDGKKKYEFQQTREGHN</sequence>
<dbReference type="InParanoid" id="B6IHH3"/>
<gene>
    <name evidence="2" type="ORF">CBG27097</name>
    <name evidence="2" type="ORF">CBG_27097</name>
</gene>
<name>B6IHH3_CAEBR</name>
<dbReference type="Proteomes" id="UP000008549">
    <property type="component" value="Unassembled WGS sequence"/>
</dbReference>
<protein>
    <submittedName>
        <fullName evidence="2">Protein CBG27097</fullName>
    </submittedName>
</protein>
<dbReference type="RefSeq" id="XP_045098916.1">
    <property type="nucleotide sequence ID" value="XM_045237692.1"/>
</dbReference>
<reference evidence="2 3" key="2">
    <citation type="journal article" date="2011" name="PLoS Genet.">
        <title>Caenorhabditis briggsae recombinant inbred line genotypes reveal inter-strain incompatibility and the evolution of recombination.</title>
        <authorList>
            <person name="Ross J.A."/>
            <person name="Koboldt D.C."/>
            <person name="Staisch J.E."/>
            <person name="Chamberlin H.M."/>
            <person name="Gupta B.P."/>
            <person name="Miller R.D."/>
            <person name="Baird S.E."/>
            <person name="Haag E.S."/>
        </authorList>
    </citation>
    <scope>NUCLEOTIDE SEQUENCE [LARGE SCALE GENOMIC DNA]</scope>
    <source>
        <strain evidence="2 3">AF16</strain>
    </source>
</reference>
<dbReference type="AlphaFoldDB" id="B6IHH3"/>
<dbReference type="HOGENOM" id="CLU_3428599_0_0_1"/>
<proteinExistence type="predicted"/>